<evidence type="ECO:0000256" key="11">
    <source>
        <dbReference type="ARBA" id="ARBA00023136"/>
    </source>
</evidence>
<keyword evidence="3" id="KW-0597">Phosphoprotein</keyword>
<dbReference type="PROSITE" id="PS50222">
    <property type="entry name" value="EF_HAND_2"/>
    <property type="match status" value="1"/>
</dbReference>
<accession>A0A7S0B218</accession>
<dbReference type="Gene3D" id="1.20.120.350">
    <property type="entry name" value="Voltage-gated potassium channels. Chain C"/>
    <property type="match status" value="1"/>
</dbReference>
<dbReference type="GO" id="GO:0008331">
    <property type="term" value="F:high voltage-gated calcium channel activity"/>
    <property type="evidence" value="ECO:0007669"/>
    <property type="project" value="TreeGrafter"/>
</dbReference>
<feature type="transmembrane region" description="Helical" evidence="16">
    <location>
        <begin position="88"/>
        <end position="107"/>
    </location>
</feature>
<keyword evidence="4" id="KW-0109">Calcium transport</keyword>
<dbReference type="SUPFAM" id="SSF47473">
    <property type="entry name" value="EF-hand"/>
    <property type="match status" value="1"/>
</dbReference>
<dbReference type="GO" id="GO:0005509">
    <property type="term" value="F:calcium ion binding"/>
    <property type="evidence" value="ECO:0007669"/>
    <property type="project" value="InterPro"/>
</dbReference>
<evidence type="ECO:0000256" key="15">
    <source>
        <dbReference type="SAM" id="MobiDB-lite"/>
    </source>
</evidence>
<keyword evidence="7" id="KW-0106">Calcium</keyword>
<keyword evidence="14" id="KW-0175">Coiled coil</keyword>
<evidence type="ECO:0000256" key="12">
    <source>
        <dbReference type="ARBA" id="ARBA00023180"/>
    </source>
</evidence>
<dbReference type="Gene3D" id="1.10.238.10">
    <property type="entry name" value="EF-hand"/>
    <property type="match status" value="1"/>
</dbReference>
<evidence type="ECO:0000256" key="5">
    <source>
        <dbReference type="ARBA" id="ARBA00022673"/>
    </source>
</evidence>
<proteinExistence type="predicted"/>
<dbReference type="PANTHER" id="PTHR45628">
    <property type="entry name" value="VOLTAGE-DEPENDENT CALCIUM CHANNEL TYPE A SUBUNIT ALPHA-1"/>
    <property type="match status" value="1"/>
</dbReference>
<keyword evidence="8" id="KW-0851">Voltage-gated channel</keyword>
<dbReference type="InterPro" id="IPR011992">
    <property type="entry name" value="EF-hand-dom_pair"/>
</dbReference>
<feature type="transmembrane region" description="Helical" evidence="16">
    <location>
        <begin position="119"/>
        <end position="141"/>
    </location>
</feature>
<dbReference type="InterPro" id="IPR027359">
    <property type="entry name" value="Volt_channel_dom_sf"/>
</dbReference>
<dbReference type="Gene3D" id="1.10.287.70">
    <property type="match status" value="1"/>
</dbReference>
<dbReference type="Pfam" id="PF00520">
    <property type="entry name" value="Ion_trans"/>
    <property type="match status" value="1"/>
</dbReference>
<keyword evidence="12" id="KW-0325">Glycoprotein</keyword>
<keyword evidence="9 16" id="KW-1133">Transmembrane helix</keyword>
<evidence type="ECO:0000256" key="3">
    <source>
        <dbReference type="ARBA" id="ARBA00022553"/>
    </source>
</evidence>
<evidence type="ECO:0000256" key="16">
    <source>
        <dbReference type="SAM" id="Phobius"/>
    </source>
</evidence>
<evidence type="ECO:0000256" key="7">
    <source>
        <dbReference type="ARBA" id="ARBA00022837"/>
    </source>
</evidence>
<name>A0A7S0B218_9DINO</name>
<feature type="region of interest" description="Disordered" evidence="15">
    <location>
        <begin position="1"/>
        <end position="40"/>
    </location>
</feature>
<dbReference type="GO" id="GO:0098703">
    <property type="term" value="P:calcium ion import across plasma membrane"/>
    <property type="evidence" value="ECO:0007669"/>
    <property type="project" value="TreeGrafter"/>
</dbReference>
<reference evidence="18" key="1">
    <citation type="submission" date="2021-01" db="EMBL/GenBank/DDBJ databases">
        <authorList>
            <person name="Corre E."/>
            <person name="Pelletier E."/>
            <person name="Niang G."/>
            <person name="Scheremetjew M."/>
            <person name="Finn R."/>
            <person name="Kale V."/>
            <person name="Holt S."/>
            <person name="Cochrane G."/>
            <person name="Meng A."/>
            <person name="Brown T."/>
            <person name="Cohen L."/>
        </authorList>
    </citation>
    <scope>NUCLEOTIDE SEQUENCE</scope>
    <source>
        <strain evidence="18">Pbaha01</strain>
    </source>
</reference>
<keyword evidence="5" id="KW-0107">Calcium channel</keyword>
<evidence type="ECO:0000256" key="8">
    <source>
        <dbReference type="ARBA" id="ARBA00022882"/>
    </source>
</evidence>
<feature type="transmembrane region" description="Helical" evidence="16">
    <location>
        <begin position="58"/>
        <end position="76"/>
    </location>
</feature>
<protein>
    <recommendedName>
        <fullName evidence="17">EF-hand domain-containing protein</fullName>
    </recommendedName>
</protein>
<dbReference type="AlphaFoldDB" id="A0A7S0B218"/>
<feature type="domain" description="EF-hand" evidence="17">
    <location>
        <begin position="354"/>
        <end position="389"/>
    </location>
</feature>
<keyword evidence="10" id="KW-0406">Ion transport</keyword>
<gene>
    <name evidence="18" type="ORF">PBAH0796_LOCUS24901</name>
</gene>
<evidence type="ECO:0000256" key="10">
    <source>
        <dbReference type="ARBA" id="ARBA00023065"/>
    </source>
</evidence>
<evidence type="ECO:0000256" key="4">
    <source>
        <dbReference type="ARBA" id="ARBA00022568"/>
    </source>
</evidence>
<feature type="coiled-coil region" evidence="14">
    <location>
        <begin position="425"/>
        <end position="452"/>
    </location>
</feature>
<dbReference type="InterPro" id="IPR005821">
    <property type="entry name" value="Ion_trans_dom"/>
</dbReference>
<dbReference type="EMBL" id="HBEG01040750">
    <property type="protein sequence ID" value="CAD8380633.1"/>
    <property type="molecule type" value="Transcribed_RNA"/>
</dbReference>
<evidence type="ECO:0000256" key="2">
    <source>
        <dbReference type="ARBA" id="ARBA00022448"/>
    </source>
</evidence>
<feature type="transmembrane region" description="Helical" evidence="16">
    <location>
        <begin position="187"/>
        <end position="208"/>
    </location>
</feature>
<comment type="subcellular location">
    <subcellularLocation>
        <location evidence="1">Membrane</location>
        <topology evidence="1">Multi-pass membrane protein</topology>
    </subcellularLocation>
</comment>
<sequence length="482" mass="54074">MPSRLPERVLPSVLRPVTSLEREDDGNSSRSSDEGTSDEFERQSQTGFCLAQILESRLCTVIVMGLIAGNTLVIVLEAHDPHWPGWEPITDVFTAFFTVEILLRLWVSRWSFFTDPREWGWNLFDLGLVVIGVAEALSTLFSNIHGVFGFFRAIRVIRILRICRVMRQIKSLTLLMEGFLHFLSAEFYIFVLFVYVVFIAALVCTTIVGDHAKEVWDDASESDIIEFLFGNLLKSMVTMFQLVTLDDWVSIVKLVGTKMPIMFVFLLCYILITAFAMIALLTGVMTECINRVSSRGEKQEEEREFARYVATLEGFFRGHGTGEDAGLTLAEFAELLQKQEVAEHIHLHQASTACGHEELADIFKSLDLNFNGRVSWDEFLRGLRYVQGPASARQLCLLRAELNRILRYIQDLGAAPRKEGAVGGESELRGRMDAVEGRLKRLESRLVEYTDKMKSGSFWALASSPPSGGISSPASSARGFGA</sequence>
<dbReference type="InterPro" id="IPR050599">
    <property type="entry name" value="VDCC_alpha-1_subunit"/>
</dbReference>
<dbReference type="GO" id="GO:0005891">
    <property type="term" value="C:voltage-gated calcium channel complex"/>
    <property type="evidence" value="ECO:0007669"/>
    <property type="project" value="TreeGrafter"/>
</dbReference>
<evidence type="ECO:0000313" key="18">
    <source>
        <dbReference type="EMBL" id="CAD8380633.1"/>
    </source>
</evidence>
<feature type="transmembrane region" description="Helical" evidence="16">
    <location>
        <begin position="261"/>
        <end position="285"/>
    </location>
</feature>
<evidence type="ECO:0000256" key="6">
    <source>
        <dbReference type="ARBA" id="ARBA00022692"/>
    </source>
</evidence>
<evidence type="ECO:0000256" key="14">
    <source>
        <dbReference type="SAM" id="Coils"/>
    </source>
</evidence>
<evidence type="ECO:0000256" key="9">
    <source>
        <dbReference type="ARBA" id="ARBA00022989"/>
    </source>
</evidence>
<keyword evidence="2" id="KW-0813">Transport</keyword>
<dbReference type="SUPFAM" id="SSF81324">
    <property type="entry name" value="Voltage-gated potassium channels"/>
    <property type="match status" value="1"/>
</dbReference>
<evidence type="ECO:0000259" key="17">
    <source>
        <dbReference type="PROSITE" id="PS50222"/>
    </source>
</evidence>
<evidence type="ECO:0000256" key="1">
    <source>
        <dbReference type="ARBA" id="ARBA00004141"/>
    </source>
</evidence>
<dbReference type="PANTHER" id="PTHR45628:SF7">
    <property type="entry name" value="VOLTAGE-DEPENDENT CALCIUM CHANNEL TYPE A SUBUNIT ALPHA-1"/>
    <property type="match status" value="1"/>
</dbReference>
<keyword evidence="13" id="KW-0407">Ion channel</keyword>
<organism evidence="18">
    <name type="scientific">Pyrodinium bahamense</name>
    <dbReference type="NCBI Taxonomy" id="73915"/>
    <lineage>
        <taxon>Eukaryota</taxon>
        <taxon>Sar</taxon>
        <taxon>Alveolata</taxon>
        <taxon>Dinophyceae</taxon>
        <taxon>Gonyaulacales</taxon>
        <taxon>Pyrocystaceae</taxon>
        <taxon>Pyrodinium</taxon>
    </lineage>
</organism>
<evidence type="ECO:0000256" key="13">
    <source>
        <dbReference type="ARBA" id="ARBA00023303"/>
    </source>
</evidence>
<keyword evidence="11 16" id="KW-0472">Membrane</keyword>
<dbReference type="InterPro" id="IPR002048">
    <property type="entry name" value="EF_hand_dom"/>
</dbReference>
<keyword evidence="6 16" id="KW-0812">Transmembrane</keyword>